<dbReference type="GO" id="GO:0000281">
    <property type="term" value="P:mitotic cytokinesis"/>
    <property type="evidence" value="ECO:0007669"/>
    <property type="project" value="TreeGrafter"/>
</dbReference>
<evidence type="ECO:0000256" key="2">
    <source>
        <dbReference type="ARBA" id="ARBA00022833"/>
    </source>
</evidence>
<sequence length="609" mass="68926">MTAAEMDSFCTMYDDIIKAFELQRKEKYEAEDSLLSLAMVMEKTRQKYVDLSSEVQDLRHNNTVLENELKTISTKYRLARDSLYEETKAKELLQKEIKDMEGTVALVKDIIFENNKNIKLDESQRSRLVRACSVKRTDSIRATPMKKIIPRRPVAEETFFDETCMSQDDISFDDTIDEDFQPSTPVFKTPRRGKRSVDTLKMDETNFPEAHSTICSSDNDSMAKKSKLFEEPEPAFKGTVSAVKRRSQGFTKPTGATARRRQSRHLRQSAIMEDSFEVIQEEKPADITPDTDTISNADSFFQTPQIAATLAKPRKLKLDRTGSACSDKSNRSDVAEHKFTTSRVLTFETCRVCFKGIKFYSKASKCDECKVICHPDCISKLDFACKDTSVPLEKIIVGPKPLDTFVDKSQKPRIPGAIYYAIHGVDQHLTEEGIYRIPGSTKTLQEIKRKVLFGDVNSVVWADVDTHTLASFVKDFLRCQISEPILTYKLLPQIIEAAKHGYSEVLKKLVKKLPDANRDTLAFIVVHLQNVITNSKKNQMSQNALAIAIGPSLVGFTKDKPTGPEIKDAAEYQEIVAENLLRIPREFYWGMMDVPENNIVANEGADSLL</sequence>
<dbReference type="GO" id="GO:0051233">
    <property type="term" value="C:spindle midzone"/>
    <property type="evidence" value="ECO:0007669"/>
    <property type="project" value="TreeGrafter"/>
</dbReference>
<dbReference type="InterPro" id="IPR046349">
    <property type="entry name" value="C1-like_sf"/>
</dbReference>
<dbReference type="GO" id="GO:0005096">
    <property type="term" value="F:GTPase activator activity"/>
    <property type="evidence" value="ECO:0007669"/>
    <property type="project" value="TreeGrafter"/>
</dbReference>
<dbReference type="Pfam" id="PF00620">
    <property type="entry name" value="RhoGAP"/>
    <property type="match status" value="1"/>
</dbReference>
<feature type="domain" description="Rho-GAP" evidence="6">
    <location>
        <begin position="400"/>
        <end position="588"/>
    </location>
</feature>
<keyword evidence="8" id="KW-1185">Reference proteome</keyword>
<evidence type="ECO:0000259" key="5">
    <source>
        <dbReference type="PROSITE" id="PS50081"/>
    </source>
</evidence>
<dbReference type="GO" id="GO:0051256">
    <property type="term" value="P:mitotic spindle midzone assembly"/>
    <property type="evidence" value="ECO:0007669"/>
    <property type="project" value="TreeGrafter"/>
</dbReference>
<accession>E4XMN9</accession>
<dbReference type="GO" id="GO:0030496">
    <property type="term" value="C:midbody"/>
    <property type="evidence" value="ECO:0007669"/>
    <property type="project" value="TreeGrafter"/>
</dbReference>
<dbReference type="InterPro" id="IPR008936">
    <property type="entry name" value="Rho_GTPase_activation_prot"/>
</dbReference>
<dbReference type="GO" id="GO:0005634">
    <property type="term" value="C:nucleus"/>
    <property type="evidence" value="ECO:0007669"/>
    <property type="project" value="TreeGrafter"/>
</dbReference>
<dbReference type="PANTHER" id="PTHR46199">
    <property type="entry name" value="RAC GTPASE-ACTIVATING PROTEIN 1"/>
    <property type="match status" value="1"/>
</dbReference>
<evidence type="ECO:0000313" key="8">
    <source>
        <dbReference type="Proteomes" id="UP000001307"/>
    </source>
</evidence>
<dbReference type="Gene3D" id="3.30.60.20">
    <property type="match status" value="1"/>
</dbReference>
<feature type="domain" description="Phorbol-ester/DAG-type" evidence="5">
    <location>
        <begin position="336"/>
        <end position="385"/>
    </location>
</feature>
<dbReference type="InterPro" id="IPR000198">
    <property type="entry name" value="RhoGAP_dom"/>
</dbReference>
<dbReference type="CDD" id="cd20821">
    <property type="entry name" value="C1_MgcRacGAP"/>
    <property type="match status" value="1"/>
</dbReference>
<dbReference type="AlphaFoldDB" id="E4XMN9"/>
<dbReference type="InterPro" id="IPR002219">
    <property type="entry name" value="PKC_DAG/PE"/>
</dbReference>
<dbReference type="SMART" id="SM00109">
    <property type="entry name" value="C1"/>
    <property type="match status" value="1"/>
</dbReference>
<evidence type="ECO:0000256" key="4">
    <source>
        <dbReference type="SAM" id="MobiDB-lite"/>
    </source>
</evidence>
<dbReference type="EMBL" id="FN653078">
    <property type="protein sequence ID" value="CBY11246.1"/>
    <property type="molecule type" value="Genomic_DNA"/>
</dbReference>
<feature type="coiled-coil region" evidence="3">
    <location>
        <begin position="41"/>
        <end position="75"/>
    </location>
</feature>
<dbReference type="PROSITE" id="PS50081">
    <property type="entry name" value="ZF_DAG_PE_2"/>
    <property type="match status" value="1"/>
</dbReference>
<evidence type="ECO:0000256" key="3">
    <source>
        <dbReference type="SAM" id="Coils"/>
    </source>
</evidence>
<evidence type="ECO:0000259" key="6">
    <source>
        <dbReference type="PROSITE" id="PS50238"/>
    </source>
</evidence>
<reference evidence="7" key="1">
    <citation type="journal article" date="2010" name="Science">
        <title>Plasticity of animal genome architecture unmasked by rapid evolution of a pelagic tunicate.</title>
        <authorList>
            <person name="Denoeud F."/>
            <person name="Henriet S."/>
            <person name="Mungpakdee S."/>
            <person name="Aury J.M."/>
            <person name="Da Silva C."/>
            <person name="Brinkmann H."/>
            <person name="Mikhaleva J."/>
            <person name="Olsen L.C."/>
            <person name="Jubin C."/>
            <person name="Canestro C."/>
            <person name="Bouquet J.M."/>
            <person name="Danks G."/>
            <person name="Poulain J."/>
            <person name="Campsteijn C."/>
            <person name="Adamski M."/>
            <person name="Cross I."/>
            <person name="Yadetie F."/>
            <person name="Muffato M."/>
            <person name="Louis A."/>
            <person name="Butcher S."/>
            <person name="Tsagkogeorga G."/>
            <person name="Konrad A."/>
            <person name="Singh S."/>
            <person name="Jensen M.F."/>
            <person name="Cong E.H."/>
            <person name="Eikeseth-Otteraa H."/>
            <person name="Noel B."/>
            <person name="Anthouard V."/>
            <person name="Porcel B.M."/>
            <person name="Kachouri-Lafond R."/>
            <person name="Nishino A."/>
            <person name="Ugolini M."/>
            <person name="Chourrout P."/>
            <person name="Nishida H."/>
            <person name="Aasland R."/>
            <person name="Huzurbazar S."/>
            <person name="Westhof E."/>
            <person name="Delsuc F."/>
            <person name="Lehrach H."/>
            <person name="Reinhardt R."/>
            <person name="Weissenbach J."/>
            <person name="Roy S.W."/>
            <person name="Artiguenave F."/>
            <person name="Postlethwait J.H."/>
            <person name="Manak J.R."/>
            <person name="Thompson E.M."/>
            <person name="Jaillon O."/>
            <person name="Du Pasquier L."/>
            <person name="Boudinot P."/>
            <person name="Liberles D.A."/>
            <person name="Volff J.N."/>
            <person name="Philippe H."/>
            <person name="Lenhard B."/>
            <person name="Roest Crollius H."/>
            <person name="Wincker P."/>
            <person name="Chourrout D."/>
        </authorList>
    </citation>
    <scope>NUCLEOTIDE SEQUENCE [LARGE SCALE GENOMIC DNA]</scope>
</reference>
<dbReference type="PROSITE" id="PS50238">
    <property type="entry name" value="RHOGAP"/>
    <property type="match status" value="1"/>
</dbReference>
<evidence type="ECO:0000256" key="1">
    <source>
        <dbReference type="ARBA" id="ARBA00022723"/>
    </source>
</evidence>
<dbReference type="GO" id="GO:0032154">
    <property type="term" value="C:cleavage furrow"/>
    <property type="evidence" value="ECO:0007669"/>
    <property type="project" value="TreeGrafter"/>
</dbReference>
<keyword evidence="3" id="KW-0175">Coiled coil</keyword>
<dbReference type="InParanoid" id="E4XMN9"/>
<dbReference type="PROSITE" id="PS00479">
    <property type="entry name" value="ZF_DAG_PE_1"/>
    <property type="match status" value="1"/>
</dbReference>
<proteinExistence type="predicted"/>
<evidence type="ECO:0000313" key="7">
    <source>
        <dbReference type="EMBL" id="CBY11246.1"/>
    </source>
</evidence>
<dbReference type="GO" id="GO:0097149">
    <property type="term" value="C:centralspindlin complex"/>
    <property type="evidence" value="ECO:0007669"/>
    <property type="project" value="TreeGrafter"/>
</dbReference>
<organism evidence="7">
    <name type="scientific">Oikopleura dioica</name>
    <name type="common">Tunicate</name>
    <dbReference type="NCBI Taxonomy" id="34765"/>
    <lineage>
        <taxon>Eukaryota</taxon>
        <taxon>Metazoa</taxon>
        <taxon>Chordata</taxon>
        <taxon>Tunicata</taxon>
        <taxon>Appendicularia</taxon>
        <taxon>Copelata</taxon>
        <taxon>Oikopleuridae</taxon>
        <taxon>Oikopleura</taxon>
    </lineage>
</organism>
<dbReference type="PANTHER" id="PTHR46199:SF3">
    <property type="entry name" value="RAC GTPASE-ACTIVATING PROTEIN 1"/>
    <property type="match status" value="1"/>
</dbReference>
<keyword evidence="1" id="KW-0479">Metal-binding</keyword>
<feature type="region of interest" description="Disordered" evidence="4">
    <location>
        <begin position="242"/>
        <end position="265"/>
    </location>
</feature>
<dbReference type="SMART" id="SM00324">
    <property type="entry name" value="RhoGAP"/>
    <property type="match status" value="1"/>
</dbReference>
<dbReference type="SUPFAM" id="SSF57889">
    <property type="entry name" value="Cysteine-rich domain"/>
    <property type="match status" value="1"/>
</dbReference>
<dbReference type="Gene3D" id="1.10.555.10">
    <property type="entry name" value="Rho GTPase activation protein"/>
    <property type="match status" value="1"/>
</dbReference>
<dbReference type="OrthoDB" id="2218807at2759"/>
<name>E4XMN9_OIKDI</name>
<evidence type="ECO:0008006" key="9">
    <source>
        <dbReference type="Google" id="ProtNLM"/>
    </source>
</evidence>
<dbReference type="GO" id="GO:0046872">
    <property type="term" value="F:metal ion binding"/>
    <property type="evidence" value="ECO:0007669"/>
    <property type="project" value="UniProtKB-KW"/>
</dbReference>
<dbReference type="SUPFAM" id="SSF48350">
    <property type="entry name" value="GTPase activation domain, GAP"/>
    <property type="match status" value="1"/>
</dbReference>
<keyword evidence="2" id="KW-0862">Zinc</keyword>
<gene>
    <name evidence="7" type="ORF">GSOID_T00015433001</name>
</gene>
<dbReference type="GO" id="GO:0007266">
    <property type="term" value="P:Rho protein signal transduction"/>
    <property type="evidence" value="ECO:0007669"/>
    <property type="project" value="TreeGrafter"/>
</dbReference>
<dbReference type="Proteomes" id="UP000001307">
    <property type="component" value="Unassembled WGS sequence"/>
</dbReference>
<protein>
    <recommendedName>
        <fullName evidence="9">Rho-GAP domain-containing protein</fullName>
    </recommendedName>
</protein>